<dbReference type="Proteomes" id="UP000308230">
    <property type="component" value="Unassembled WGS sequence"/>
</dbReference>
<sequence length="99" mass="11289">MHWCHALVPGTADGHLSTSSAWHFFKPYHLFAHFVATNRVRDHQEKLAAVEATQCTQVMFVMAGLFTIITGMLPHSLFSKKDTTNPVRWLPENLKTRVK</sequence>
<evidence type="ECO:0000256" key="1">
    <source>
        <dbReference type="SAM" id="Phobius"/>
    </source>
</evidence>
<keyword evidence="1" id="KW-1133">Transmembrane helix</keyword>
<dbReference type="EMBL" id="SWLG01000010">
    <property type="protein sequence ID" value="TLS36540.1"/>
    <property type="molecule type" value="Genomic_DNA"/>
</dbReference>
<evidence type="ECO:0000313" key="3">
    <source>
        <dbReference type="Proteomes" id="UP000308230"/>
    </source>
</evidence>
<gene>
    <name evidence="2" type="ORF">FCL54_15125</name>
</gene>
<dbReference type="AlphaFoldDB" id="A0A5R9F229"/>
<comment type="caution">
    <text evidence="2">The sequence shown here is derived from an EMBL/GenBank/DDBJ whole genome shotgun (WGS) entry which is preliminary data.</text>
</comment>
<dbReference type="OrthoDB" id="3457556at2"/>
<keyword evidence="1" id="KW-0472">Membrane</keyword>
<evidence type="ECO:0000313" key="2">
    <source>
        <dbReference type="EMBL" id="TLS36540.1"/>
    </source>
</evidence>
<keyword evidence="1" id="KW-0812">Transmembrane</keyword>
<keyword evidence="3" id="KW-1185">Reference proteome</keyword>
<dbReference type="Pfam" id="PF13536">
    <property type="entry name" value="EmrE"/>
    <property type="match status" value="1"/>
</dbReference>
<dbReference type="InterPro" id="IPR032713">
    <property type="entry name" value="EmrE"/>
</dbReference>
<name>A0A5R9F229_9BACL</name>
<reference evidence="2 3" key="1">
    <citation type="submission" date="2019-04" db="EMBL/GenBank/DDBJ databases">
        <title>Bacillus caeni sp. nov., a bacterium isolated from mangrove sediment.</title>
        <authorList>
            <person name="Huang H."/>
            <person name="Mo K."/>
            <person name="Hu Y."/>
        </authorList>
    </citation>
    <scope>NUCLEOTIDE SEQUENCE [LARGE SCALE GENOMIC DNA]</scope>
    <source>
        <strain evidence="2 3">HB172195</strain>
    </source>
</reference>
<organism evidence="2 3">
    <name type="scientific">Exobacillus caeni</name>
    <dbReference type="NCBI Taxonomy" id="2574798"/>
    <lineage>
        <taxon>Bacteria</taxon>
        <taxon>Bacillati</taxon>
        <taxon>Bacillota</taxon>
        <taxon>Bacilli</taxon>
        <taxon>Bacillales</taxon>
        <taxon>Guptibacillaceae</taxon>
        <taxon>Exobacillus</taxon>
    </lineage>
</organism>
<proteinExistence type="predicted"/>
<feature type="transmembrane region" description="Helical" evidence="1">
    <location>
        <begin position="58"/>
        <end position="78"/>
    </location>
</feature>
<protein>
    <submittedName>
        <fullName evidence="2">Multidrug resistance efflux transporter family protein</fullName>
    </submittedName>
</protein>
<accession>A0A5R9F229</accession>